<dbReference type="Gene3D" id="2.130.10.130">
    <property type="entry name" value="Integrin alpha, N-terminal"/>
    <property type="match status" value="3"/>
</dbReference>
<gene>
    <name evidence="4" type="ORF">QM524_06575</name>
</gene>
<keyword evidence="5" id="KW-1185">Reference proteome</keyword>
<keyword evidence="2" id="KW-1133">Transmembrane helix</keyword>
<evidence type="ECO:0000313" key="4">
    <source>
        <dbReference type="EMBL" id="MDI9858864.1"/>
    </source>
</evidence>
<keyword evidence="1" id="KW-0732">Signal</keyword>
<dbReference type="InterPro" id="IPR011519">
    <property type="entry name" value="UnbV_ASPIC"/>
</dbReference>
<dbReference type="Proteomes" id="UP001236507">
    <property type="component" value="Unassembled WGS sequence"/>
</dbReference>
<dbReference type="SUPFAM" id="SSF69318">
    <property type="entry name" value="Integrin alpha N-terminal domain"/>
    <property type="match status" value="1"/>
</dbReference>
<evidence type="ECO:0000256" key="1">
    <source>
        <dbReference type="ARBA" id="ARBA00022729"/>
    </source>
</evidence>
<dbReference type="PANTHER" id="PTHR16026:SF0">
    <property type="entry name" value="CARTILAGE ACIDIC PROTEIN 1"/>
    <property type="match status" value="1"/>
</dbReference>
<keyword evidence="2" id="KW-0812">Transmembrane</keyword>
<evidence type="ECO:0000259" key="3">
    <source>
        <dbReference type="Pfam" id="PF07593"/>
    </source>
</evidence>
<name>A0ABT6Y5Y7_9BACT</name>
<dbReference type="InterPro" id="IPR027039">
    <property type="entry name" value="Crtac1"/>
</dbReference>
<proteinExistence type="predicted"/>
<dbReference type="RefSeq" id="WP_283343954.1">
    <property type="nucleotide sequence ID" value="NZ_JASHIF010000004.1"/>
</dbReference>
<accession>A0ABT6Y5Y7</accession>
<reference evidence="4 5" key="1">
    <citation type="submission" date="2023-05" db="EMBL/GenBank/DDBJ databases">
        <title>Novel species of genus Flectobacillus isolated from stream in China.</title>
        <authorList>
            <person name="Lu H."/>
        </authorList>
    </citation>
    <scope>NUCLEOTIDE SEQUENCE [LARGE SCALE GENOMIC DNA]</scope>
    <source>
        <strain evidence="4 5">KCTC 42575</strain>
    </source>
</reference>
<dbReference type="EMBL" id="JASHIF010000004">
    <property type="protein sequence ID" value="MDI9858864.1"/>
    <property type="molecule type" value="Genomic_DNA"/>
</dbReference>
<evidence type="ECO:0000313" key="5">
    <source>
        <dbReference type="Proteomes" id="UP001236507"/>
    </source>
</evidence>
<sequence>MIKPLLKLGIVFLASTTIIQAQKMFTEVSKQAGINHQFEVFEGFLGGGACVIDINNDGFDDIFIAGGKADDVLYLNNRNGTFTNIYTKSGLTKTRNYLTQGAVAADVNRDGWVDLYITTITSKGTKKIIPREINLLFLNNKNNTFRDATKEYGLGELYSFSTGANFGDVNADGYPDLYVGNYFTQYPGDLSTINASMIVGANQIGEGNLLINQQGKGFKDEYKNYGLSHKGFGFGGVFTDYDNDGDQDLIVNHDFGYKKTPNLLLDNQYPMSYFNDVAPKLGMDLKINSMGTAVGDYNNDGLMDYFFTNIRFNKLMINNGAGKPFSDKTAEAGLNTITISWGANFADFDHDGDLDLFVVNGDLNPNCVPMGDFYFENNNGKYTDLAGLKGINDYGIGRGSVMLDYDNDGDLDLLVVNQKPVLPNFPTESVTHLYRNDGAKGNWIKIALKGIQAETHGLGSKVEIVVGGKHYIREIDGGGSSHLSQNATFAHFGLGNATQVDEIIVHWTGGYKQVLKNQKANQLVVITEEEHVDPLVWTKLIIGVVVVLVLLGGYFIWKNVRKKK</sequence>
<feature type="domain" description="ASPIC/UnbV" evidence="3">
    <location>
        <begin position="457"/>
        <end position="524"/>
    </location>
</feature>
<dbReference type="InterPro" id="IPR013517">
    <property type="entry name" value="FG-GAP"/>
</dbReference>
<dbReference type="InterPro" id="IPR028994">
    <property type="entry name" value="Integrin_alpha_N"/>
</dbReference>
<feature type="transmembrane region" description="Helical" evidence="2">
    <location>
        <begin position="536"/>
        <end position="557"/>
    </location>
</feature>
<protein>
    <submittedName>
        <fullName evidence="4">CRTAC1 family protein</fullName>
    </submittedName>
</protein>
<dbReference type="Pfam" id="PF07593">
    <property type="entry name" value="UnbV_ASPIC"/>
    <property type="match status" value="1"/>
</dbReference>
<evidence type="ECO:0000256" key="2">
    <source>
        <dbReference type="SAM" id="Phobius"/>
    </source>
</evidence>
<keyword evidence="2" id="KW-0472">Membrane</keyword>
<comment type="caution">
    <text evidence="4">The sequence shown here is derived from an EMBL/GenBank/DDBJ whole genome shotgun (WGS) entry which is preliminary data.</text>
</comment>
<organism evidence="4 5">
    <name type="scientific">Flectobacillus roseus</name>
    <dbReference type="NCBI Taxonomy" id="502259"/>
    <lineage>
        <taxon>Bacteria</taxon>
        <taxon>Pseudomonadati</taxon>
        <taxon>Bacteroidota</taxon>
        <taxon>Cytophagia</taxon>
        <taxon>Cytophagales</taxon>
        <taxon>Flectobacillaceae</taxon>
        <taxon>Flectobacillus</taxon>
    </lineage>
</organism>
<dbReference type="Pfam" id="PF13517">
    <property type="entry name" value="FG-GAP_3"/>
    <property type="match status" value="3"/>
</dbReference>
<dbReference type="PANTHER" id="PTHR16026">
    <property type="entry name" value="CARTILAGE ACIDIC PROTEIN 1"/>
    <property type="match status" value="1"/>
</dbReference>